<proteinExistence type="predicted"/>
<keyword evidence="1" id="KW-1133">Transmembrane helix</keyword>
<organism evidence="2 3">
    <name type="scientific">Paenibacillus agaridevorans</name>
    <dbReference type="NCBI Taxonomy" id="171404"/>
    <lineage>
        <taxon>Bacteria</taxon>
        <taxon>Bacillati</taxon>
        <taxon>Bacillota</taxon>
        <taxon>Bacilli</taxon>
        <taxon>Bacillales</taxon>
        <taxon>Paenibacillaceae</taxon>
        <taxon>Paenibacillus</taxon>
    </lineage>
</organism>
<evidence type="ECO:0000313" key="3">
    <source>
        <dbReference type="Proteomes" id="UP000245202"/>
    </source>
</evidence>
<dbReference type="EMBL" id="BDQX01000230">
    <property type="protein sequence ID" value="GBG09423.1"/>
    <property type="molecule type" value="Genomic_DNA"/>
</dbReference>
<dbReference type="RefSeq" id="WP_181376747.1">
    <property type="nucleotide sequence ID" value="NZ_BDQX01000230.1"/>
</dbReference>
<protein>
    <submittedName>
        <fullName evidence="2">Uncharacterized protein</fullName>
    </submittedName>
</protein>
<reference evidence="2 3" key="1">
    <citation type="submission" date="2017-08" db="EMBL/GenBank/DDBJ databases">
        <title>Substantial Increase in Enzyme Production by Combined Drug-Resistance Mutations in Paenibacillus agaridevorans.</title>
        <authorList>
            <person name="Tanaka Y."/>
            <person name="Funane K."/>
            <person name="Hosaka T."/>
            <person name="Shiwa Y."/>
            <person name="Fujita N."/>
            <person name="Miyazaki T."/>
            <person name="Yoshikawa H."/>
            <person name="Murakami K."/>
            <person name="Kasahara K."/>
            <person name="Inaoka T."/>
            <person name="Hiraga Y."/>
            <person name="Ochi K."/>
        </authorList>
    </citation>
    <scope>NUCLEOTIDE SEQUENCE [LARGE SCALE GENOMIC DNA]</scope>
    <source>
        <strain evidence="2 3">T-3040</strain>
    </source>
</reference>
<accession>A0A2R5F024</accession>
<keyword evidence="3" id="KW-1185">Reference proteome</keyword>
<keyword evidence="1" id="KW-0812">Transmembrane</keyword>
<gene>
    <name evidence="2" type="ORF">PAT3040_04069</name>
</gene>
<comment type="caution">
    <text evidence="2">The sequence shown here is derived from an EMBL/GenBank/DDBJ whole genome shotgun (WGS) entry which is preliminary data.</text>
</comment>
<name>A0A2R5F024_9BACL</name>
<keyword evidence="1" id="KW-0472">Membrane</keyword>
<dbReference type="Proteomes" id="UP000245202">
    <property type="component" value="Unassembled WGS sequence"/>
</dbReference>
<evidence type="ECO:0000256" key="1">
    <source>
        <dbReference type="SAM" id="Phobius"/>
    </source>
</evidence>
<sequence length="49" mass="5627">MASGYAILSIWLIGLFSITGTLIALVAAFINRDSWSYDEPYVWQRKMKE</sequence>
<evidence type="ECO:0000313" key="2">
    <source>
        <dbReference type="EMBL" id="GBG09423.1"/>
    </source>
</evidence>
<feature type="transmembrane region" description="Helical" evidence="1">
    <location>
        <begin position="6"/>
        <end position="30"/>
    </location>
</feature>
<dbReference type="AlphaFoldDB" id="A0A2R5F024"/>